<feature type="region of interest" description="Disordered" evidence="10">
    <location>
        <begin position="108"/>
        <end position="134"/>
    </location>
</feature>
<sequence length="229" mass="24462">MNAPALVRPLFSERSLSLAVVIGFHLLAGFLLLRLAQPVIQQMLGSSVQIELIAPPAPELKAPEPPKPLPPKPQQRVEPVKRTIAPPLLQTQAPITANTPVIEAAPTPKEATPAVTDAGAPQAAPGPVSAPSPEPVQAPRFDAAYLQNPAPAYPSASRNLGEQGRVLLRVQVGEDGRPLQVLLDTSSGYPRLDRAAREAVSNWRFTPGSRGGKPVVDWVRVPVLFELNR</sequence>
<evidence type="ECO:0000256" key="1">
    <source>
        <dbReference type="ARBA" id="ARBA00004383"/>
    </source>
</evidence>
<accession>A0ABX2IGD6</accession>
<proteinExistence type="inferred from homology"/>
<dbReference type="Proteomes" id="UP000778523">
    <property type="component" value="Unassembled WGS sequence"/>
</dbReference>
<keyword evidence="3" id="KW-0813">Transport</keyword>
<evidence type="ECO:0000256" key="10">
    <source>
        <dbReference type="SAM" id="MobiDB-lite"/>
    </source>
</evidence>
<dbReference type="PROSITE" id="PS52015">
    <property type="entry name" value="TONB_CTD"/>
    <property type="match status" value="1"/>
</dbReference>
<comment type="subcellular location">
    <subcellularLocation>
        <location evidence="1">Cell inner membrane</location>
        <topology evidence="1">Single-pass membrane protein</topology>
        <orientation evidence="1">Periplasmic side</orientation>
    </subcellularLocation>
</comment>
<evidence type="ECO:0000256" key="5">
    <source>
        <dbReference type="ARBA" id="ARBA00022519"/>
    </source>
</evidence>
<organism evidence="13 14">
    <name type="scientific">Uliginosibacterium aquaticum</name>
    <dbReference type="NCBI Taxonomy" id="2731212"/>
    <lineage>
        <taxon>Bacteria</taxon>
        <taxon>Pseudomonadati</taxon>
        <taxon>Pseudomonadota</taxon>
        <taxon>Betaproteobacteria</taxon>
        <taxon>Rhodocyclales</taxon>
        <taxon>Zoogloeaceae</taxon>
        <taxon>Uliginosibacterium</taxon>
    </lineage>
</organism>
<dbReference type="InterPro" id="IPR006260">
    <property type="entry name" value="TonB/TolA_C"/>
</dbReference>
<keyword evidence="4" id="KW-1003">Cell membrane</keyword>
<dbReference type="PANTHER" id="PTHR33446">
    <property type="entry name" value="PROTEIN TONB-RELATED"/>
    <property type="match status" value="1"/>
</dbReference>
<evidence type="ECO:0000313" key="13">
    <source>
        <dbReference type="EMBL" id="NSL53664.1"/>
    </source>
</evidence>
<keyword evidence="8 11" id="KW-1133">Transmembrane helix</keyword>
<dbReference type="Gene3D" id="3.30.1150.10">
    <property type="match status" value="1"/>
</dbReference>
<evidence type="ECO:0000256" key="2">
    <source>
        <dbReference type="ARBA" id="ARBA00006555"/>
    </source>
</evidence>
<feature type="transmembrane region" description="Helical" evidence="11">
    <location>
        <begin position="16"/>
        <end position="36"/>
    </location>
</feature>
<evidence type="ECO:0000256" key="11">
    <source>
        <dbReference type="SAM" id="Phobius"/>
    </source>
</evidence>
<gene>
    <name evidence="13" type="ORF">HJ583_001360</name>
</gene>
<dbReference type="InterPro" id="IPR037682">
    <property type="entry name" value="TonB_C"/>
</dbReference>
<dbReference type="RefSeq" id="WP_170019848.1">
    <property type="nucleotide sequence ID" value="NZ_JABCSC020000001.1"/>
</dbReference>
<evidence type="ECO:0000259" key="12">
    <source>
        <dbReference type="PROSITE" id="PS52015"/>
    </source>
</evidence>
<dbReference type="NCBIfam" id="TIGR01352">
    <property type="entry name" value="tonB_Cterm"/>
    <property type="match status" value="1"/>
</dbReference>
<dbReference type="InterPro" id="IPR051045">
    <property type="entry name" value="TonB-dependent_transducer"/>
</dbReference>
<evidence type="ECO:0000256" key="3">
    <source>
        <dbReference type="ARBA" id="ARBA00022448"/>
    </source>
</evidence>
<keyword evidence="5" id="KW-0997">Cell inner membrane</keyword>
<keyword evidence="14" id="KW-1185">Reference proteome</keyword>
<feature type="domain" description="TonB C-terminal" evidence="12">
    <location>
        <begin position="138"/>
        <end position="229"/>
    </location>
</feature>
<dbReference type="EMBL" id="JABCSC020000001">
    <property type="protein sequence ID" value="NSL53664.1"/>
    <property type="molecule type" value="Genomic_DNA"/>
</dbReference>
<dbReference type="PANTHER" id="PTHR33446:SF2">
    <property type="entry name" value="PROTEIN TONB"/>
    <property type="match status" value="1"/>
</dbReference>
<evidence type="ECO:0000256" key="8">
    <source>
        <dbReference type="ARBA" id="ARBA00022989"/>
    </source>
</evidence>
<comment type="caution">
    <text evidence="13">The sequence shown here is derived from an EMBL/GenBank/DDBJ whole genome shotgun (WGS) entry which is preliminary data.</text>
</comment>
<dbReference type="SUPFAM" id="SSF74653">
    <property type="entry name" value="TolA/TonB C-terminal domain"/>
    <property type="match status" value="1"/>
</dbReference>
<evidence type="ECO:0000256" key="9">
    <source>
        <dbReference type="ARBA" id="ARBA00023136"/>
    </source>
</evidence>
<evidence type="ECO:0000313" key="14">
    <source>
        <dbReference type="Proteomes" id="UP000778523"/>
    </source>
</evidence>
<evidence type="ECO:0000256" key="4">
    <source>
        <dbReference type="ARBA" id="ARBA00022475"/>
    </source>
</evidence>
<protein>
    <submittedName>
        <fullName evidence="13">Energy transducer TonB</fullName>
    </submittedName>
</protein>
<comment type="similarity">
    <text evidence="2">Belongs to the TonB family.</text>
</comment>
<evidence type="ECO:0000256" key="7">
    <source>
        <dbReference type="ARBA" id="ARBA00022927"/>
    </source>
</evidence>
<keyword evidence="7" id="KW-0653">Protein transport</keyword>
<keyword evidence="6 11" id="KW-0812">Transmembrane</keyword>
<dbReference type="Pfam" id="PF03544">
    <property type="entry name" value="TonB_C"/>
    <property type="match status" value="1"/>
</dbReference>
<evidence type="ECO:0000256" key="6">
    <source>
        <dbReference type="ARBA" id="ARBA00022692"/>
    </source>
</evidence>
<name>A0ABX2IGD6_9RHOO</name>
<keyword evidence="9 11" id="KW-0472">Membrane</keyword>
<reference evidence="13 14" key="1">
    <citation type="submission" date="2020-06" db="EMBL/GenBank/DDBJ databases">
        <title>Draft genome of Uliginosibacterium sp. IMCC34675.</title>
        <authorList>
            <person name="Song J."/>
        </authorList>
    </citation>
    <scope>NUCLEOTIDE SEQUENCE [LARGE SCALE GENOMIC DNA]</scope>
    <source>
        <strain evidence="13 14">IMCC34675</strain>
    </source>
</reference>